<evidence type="ECO:0000313" key="1">
    <source>
        <dbReference type="EMBL" id="PIU33268.1"/>
    </source>
</evidence>
<accession>A0A2M6YQ48</accession>
<dbReference type="Proteomes" id="UP000229559">
    <property type="component" value="Unassembled WGS sequence"/>
</dbReference>
<comment type="caution">
    <text evidence="1">The sequence shown here is derived from an EMBL/GenBank/DDBJ whole genome shotgun (WGS) entry which is preliminary data.</text>
</comment>
<name>A0A2M6YQ48_9BACT</name>
<protein>
    <submittedName>
        <fullName evidence="1">Uncharacterized protein</fullName>
    </submittedName>
</protein>
<dbReference type="AlphaFoldDB" id="A0A2M6YQ48"/>
<gene>
    <name evidence="1" type="ORF">COT04_00960</name>
</gene>
<reference evidence="2" key="1">
    <citation type="submission" date="2017-09" db="EMBL/GenBank/DDBJ databases">
        <title>Depth-based differentiation of microbial function through sediment-hosted aquifers and enrichment of novel symbionts in the deep terrestrial subsurface.</title>
        <authorList>
            <person name="Probst A.J."/>
            <person name="Ladd B."/>
            <person name="Jarett J.K."/>
            <person name="Geller-Mcgrath D.E."/>
            <person name="Sieber C.M.K."/>
            <person name="Emerson J.B."/>
            <person name="Anantharaman K."/>
            <person name="Thomas B.C."/>
            <person name="Malmstrom R."/>
            <person name="Stieglmeier M."/>
            <person name="Klingl A."/>
            <person name="Woyke T."/>
            <person name="Ryan C.M."/>
            <person name="Banfield J.F."/>
        </authorList>
    </citation>
    <scope>NUCLEOTIDE SEQUENCE [LARGE SCALE GENOMIC DNA]</scope>
</reference>
<evidence type="ECO:0000313" key="2">
    <source>
        <dbReference type="Proteomes" id="UP000229559"/>
    </source>
</evidence>
<dbReference type="EMBL" id="PEXA01000031">
    <property type="protein sequence ID" value="PIU33268.1"/>
    <property type="molecule type" value="Genomic_DNA"/>
</dbReference>
<sequence>MKELLKELENFGLPKDKFAIFGSGPMGIRGLRKVRDLDLVVMSEIWQELAKKYQVKKVKKGEKIFLSKNIEIRQRPNTKLNADKLIGQADIFDGIRYVKLKNVIEYKEKLKRVKDLKDIELIKKYLQKGGK</sequence>
<proteinExistence type="predicted"/>
<organism evidence="1 2">
    <name type="scientific">Candidatus Shapirobacteria bacterium CG07_land_8_20_14_0_80_39_12</name>
    <dbReference type="NCBI Taxonomy" id="1974480"/>
    <lineage>
        <taxon>Bacteria</taxon>
        <taxon>Candidatus Shapironibacteriota</taxon>
    </lineage>
</organism>